<name>A0ABP3E2X0_9PSEU</name>
<proteinExistence type="predicted"/>
<dbReference type="InterPro" id="IPR038070">
    <property type="entry name" value="Rv2632c-like_sf"/>
</dbReference>
<protein>
    <submittedName>
        <fullName evidence="1">DUF1876 domain-containing protein</fullName>
    </submittedName>
</protein>
<sequence>MDIMKTWYVEIHLDEHDGRTRAKAKLKTRDGTHLTGIGLARLNPTDTDVPEIGDELAAARALADLAHALLNATADDIEALTHKPAQVHF</sequence>
<gene>
    <name evidence="1" type="ORF">GCM10010492_58810</name>
</gene>
<accession>A0ABP3E2X0</accession>
<evidence type="ECO:0000313" key="1">
    <source>
        <dbReference type="EMBL" id="GAA0250811.1"/>
    </source>
</evidence>
<reference evidence="2" key="1">
    <citation type="journal article" date="2019" name="Int. J. Syst. Evol. Microbiol.">
        <title>The Global Catalogue of Microorganisms (GCM) 10K type strain sequencing project: providing services to taxonomists for standard genome sequencing and annotation.</title>
        <authorList>
            <consortium name="The Broad Institute Genomics Platform"/>
            <consortium name="The Broad Institute Genome Sequencing Center for Infectious Disease"/>
            <person name="Wu L."/>
            <person name="Ma J."/>
        </authorList>
    </citation>
    <scope>NUCLEOTIDE SEQUENCE [LARGE SCALE GENOMIC DNA]</scope>
    <source>
        <strain evidence="2">JCM 3380</strain>
    </source>
</reference>
<keyword evidence="2" id="KW-1185">Reference proteome</keyword>
<dbReference type="Proteomes" id="UP001500416">
    <property type="component" value="Unassembled WGS sequence"/>
</dbReference>
<dbReference type="EMBL" id="BAAABU010000018">
    <property type="protein sequence ID" value="GAA0250811.1"/>
    <property type="molecule type" value="Genomic_DNA"/>
</dbReference>
<dbReference type="Gene3D" id="3.30.160.240">
    <property type="entry name" value="Rv1738"/>
    <property type="match status" value="1"/>
</dbReference>
<dbReference type="InterPro" id="IPR015057">
    <property type="entry name" value="Rv2632c-like"/>
</dbReference>
<evidence type="ECO:0000313" key="2">
    <source>
        <dbReference type="Proteomes" id="UP001500416"/>
    </source>
</evidence>
<organism evidence="1 2">
    <name type="scientific">Saccharothrix mutabilis subsp. mutabilis</name>
    <dbReference type="NCBI Taxonomy" id="66855"/>
    <lineage>
        <taxon>Bacteria</taxon>
        <taxon>Bacillati</taxon>
        <taxon>Actinomycetota</taxon>
        <taxon>Actinomycetes</taxon>
        <taxon>Pseudonocardiales</taxon>
        <taxon>Pseudonocardiaceae</taxon>
        <taxon>Saccharothrix</taxon>
    </lineage>
</organism>
<comment type="caution">
    <text evidence="1">The sequence shown here is derived from an EMBL/GenBank/DDBJ whole genome shotgun (WGS) entry which is preliminary data.</text>
</comment>
<dbReference type="Pfam" id="PF08962">
    <property type="entry name" value="Rv2632c-like"/>
    <property type="match status" value="1"/>
</dbReference>
<dbReference type="SUPFAM" id="SSF143212">
    <property type="entry name" value="Rv2632c-like"/>
    <property type="match status" value="1"/>
</dbReference>